<gene>
    <name evidence="2" type="ORF">SAMN06265338_1416</name>
</gene>
<keyword evidence="3" id="KW-1185">Reference proteome</keyword>
<dbReference type="PANTHER" id="PTHR30024:SF42">
    <property type="entry name" value="ALIPHATIC SULFONATES-BINDING PROTEIN-RELATED"/>
    <property type="match status" value="1"/>
</dbReference>
<dbReference type="AlphaFoldDB" id="A0A212SGT6"/>
<dbReference type="SUPFAM" id="SSF53850">
    <property type="entry name" value="Periplasmic binding protein-like II"/>
    <property type="match status" value="1"/>
</dbReference>
<sequence length="113" mass="12068">MTRRHILSRIAAIAFTALVATPVAAEPVKEIRIGYQKIGALLLAKARRVVEQRFEPQGVAVKWVDFQAGPPLLEALNAGAIDYGYTGDSPPIFAQAAKAKIVYVAAIPARGEG</sequence>
<dbReference type="PANTHER" id="PTHR30024">
    <property type="entry name" value="ALIPHATIC SULFONATES-BINDING PROTEIN-RELATED"/>
    <property type="match status" value="1"/>
</dbReference>
<name>A0A212SGT6_RHOAC</name>
<accession>A0A212SGT6</accession>
<proteinExistence type="predicted"/>
<dbReference type="Gene3D" id="3.40.190.10">
    <property type="entry name" value="Periplasmic binding protein-like II"/>
    <property type="match status" value="1"/>
</dbReference>
<dbReference type="EMBL" id="FYDG01000041">
    <property type="protein sequence ID" value="SNB84925.1"/>
    <property type="molecule type" value="Genomic_DNA"/>
</dbReference>
<keyword evidence="1" id="KW-0732">Signal</keyword>
<reference evidence="3" key="1">
    <citation type="submission" date="2017-06" db="EMBL/GenBank/DDBJ databases">
        <authorList>
            <person name="Varghese N."/>
            <person name="Submissions S."/>
        </authorList>
    </citation>
    <scope>NUCLEOTIDE SEQUENCE [LARGE SCALE GENOMIC DNA]</scope>
    <source>
        <strain evidence="3">DSM 137</strain>
    </source>
</reference>
<evidence type="ECO:0000313" key="3">
    <source>
        <dbReference type="Proteomes" id="UP000198418"/>
    </source>
</evidence>
<evidence type="ECO:0000256" key="1">
    <source>
        <dbReference type="SAM" id="SignalP"/>
    </source>
</evidence>
<feature type="chain" id="PRO_5011967789" description="Sulfonate transport system substrate-binding protein" evidence="1">
    <location>
        <begin position="26"/>
        <end position="113"/>
    </location>
</feature>
<protein>
    <recommendedName>
        <fullName evidence="4">Sulfonate transport system substrate-binding protein</fullName>
    </recommendedName>
</protein>
<dbReference type="RefSeq" id="WP_338064187.1">
    <property type="nucleotide sequence ID" value="NZ_FYDG01000041.1"/>
</dbReference>
<feature type="signal peptide" evidence="1">
    <location>
        <begin position="1"/>
        <end position="25"/>
    </location>
</feature>
<evidence type="ECO:0000313" key="2">
    <source>
        <dbReference type="EMBL" id="SNB84925.1"/>
    </source>
</evidence>
<dbReference type="Proteomes" id="UP000198418">
    <property type="component" value="Unassembled WGS sequence"/>
</dbReference>
<evidence type="ECO:0008006" key="4">
    <source>
        <dbReference type="Google" id="ProtNLM"/>
    </source>
</evidence>
<organism evidence="2 3">
    <name type="scientific">Rhodoblastus acidophilus</name>
    <name type="common">Rhodopseudomonas acidophila</name>
    <dbReference type="NCBI Taxonomy" id="1074"/>
    <lineage>
        <taxon>Bacteria</taxon>
        <taxon>Pseudomonadati</taxon>
        <taxon>Pseudomonadota</taxon>
        <taxon>Alphaproteobacteria</taxon>
        <taxon>Hyphomicrobiales</taxon>
        <taxon>Rhodoblastaceae</taxon>
        <taxon>Rhodoblastus</taxon>
    </lineage>
</organism>